<dbReference type="EMBL" id="VFPN01000003">
    <property type="protein sequence ID" value="TQM61261.1"/>
    <property type="molecule type" value="Genomic_DNA"/>
</dbReference>
<dbReference type="PANTHER" id="PTHR30027">
    <property type="entry name" value="RIBOSOMAL RNA SMALL SUBUNIT METHYLTRANSFERASE E"/>
    <property type="match status" value="1"/>
</dbReference>
<dbReference type="Pfam" id="PF20260">
    <property type="entry name" value="PUA_4"/>
    <property type="match status" value="1"/>
</dbReference>
<dbReference type="OrthoDB" id="9808126at2"/>
<dbReference type="InterPro" id="IPR029028">
    <property type="entry name" value="Alpha/beta_knot_MTases"/>
</dbReference>
<evidence type="ECO:0000256" key="1">
    <source>
        <dbReference type="ARBA" id="ARBA00004496"/>
    </source>
</evidence>
<evidence type="ECO:0000256" key="12">
    <source>
        <dbReference type="PIRNR" id="PIRNR015601"/>
    </source>
</evidence>
<gene>
    <name evidence="15" type="ORF">FB466_2204</name>
</gene>
<comment type="similarity">
    <text evidence="2 12">Belongs to the RNA methyltransferase RsmE family.</text>
</comment>
<dbReference type="InterPro" id="IPR046887">
    <property type="entry name" value="RsmE_PUA-like"/>
</dbReference>
<dbReference type="InterPro" id="IPR046886">
    <property type="entry name" value="RsmE_MTase_dom"/>
</dbReference>
<dbReference type="AlphaFoldDB" id="A0A543HSE5"/>
<dbReference type="Gene3D" id="2.40.240.20">
    <property type="entry name" value="Hypothetical PUA domain-like, domain 1"/>
    <property type="match status" value="1"/>
</dbReference>
<keyword evidence="5 12" id="KW-0963">Cytoplasm</keyword>
<comment type="caution">
    <text evidence="15">The sequence shown here is derived from an EMBL/GenBank/DDBJ whole genome shotgun (WGS) entry which is preliminary data.</text>
</comment>
<keyword evidence="9 12" id="KW-0949">S-adenosyl-L-methionine</keyword>
<dbReference type="GO" id="GO:0070042">
    <property type="term" value="F:rRNA (uridine-N3-)-methyltransferase activity"/>
    <property type="evidence" value="ECO:0007669"/>
    <property type="project" value="TreeGrafter"/>
</dbReference>
<evidence type="ECO:0000259" key="14">
    <source>
        <dbReference type="Pfam" id="PF20260"/>
    </source>
</evidence>
<evidence type="ECO:0000259" key="13">
    <source>
        <dbReference type="Pfam" id="PF04452"/>
    </source>
</evidence>
<dbReference type="SUPFAM" id="SSF75217">
    <property type="entry name" value="alpha/beta knot"/>
    <property type="match status" value="1"/>
</dbReference>
<dbReference type="CDD" id="cd18084">
    <property type="entry name" value="RsmE-like"/>
    <property type="match status" value="1"/>
</dbReference>
<dbReference type="NCBIfam" id="TIGR00046">
    <property type="entry name" value="RsmE family RNA methyltransferase"/>
    <property type="match status" value="1"/>
</dbReference>
<keyword evidence="6 12" id="KW-0698">rRNA processing</keyword>
<evidence type="ECO:0000256" key="5">
    <source>
        <dbReference type="ARBA" id="ARBA00022490"/>
    </source>
</evidence>
<comment type="catalytic activity">
    <reaction evidence="11 12">
        <text>uridine(1498) in 16S rRNA + S-adenosyl-L-methionine = N(3)-methyluridine(1498) in 16S rRNA + S-adenosyl-L-homocysteine + H(+)</text>
        <dbReference type="Rhea" id="RHEA:42920"/>
        <dbReference type="Rhea" id="RHEA-COMP:10283"/>
        <dbReference type="Rhea" id="RHEA-COMP:10284"/>
        <dbReference type="ChEBI" id="CHEBI:15378"/>
        <dbReference type="ChEBI" id="CHEBI:57856"/>
        <dbReference type="ChEBI" id="CHEBI:59789"/>
        <dbReference type="ChEBI" id="CHEBI:65315"/>
        <dbReference type="ChEBI" id="CHEBI:74502"/>
        <dbReference type="EC" id="2.1.1.193"/>
    </reaction>
</comment>
<evidence type="ECO:0000256" key="11">
    <source>
        <dbReference type="ARBA" id="ARBA00047944"/>
    </source>
</evidence>
<evidence type="ECO:0000256" key="9">
    <source>
        <dbReference type="ARBA" id="ARBA00022691"/>
    </source>
</evidence>
<feature type="domain" description="Ribosomal RNA small subunit methyltransferase E PUA-like" evidence="14">
    <location>
        <begin position="23"/>
        <end position="69"/>
    </location>
</feature>
<dbReference type="SUPFAM" id="SSF88697">
    <property type="entry name" value="PUA domain-like"/>
    <property type="match status" value="1"/>
</dbReference>
<dbReference type="NCBIfam" id="NF008693">
    <property type="entry name" value="PRK11713.2-3"/>
    <property type="match status" value="1"/>
</dbReference>
<evidence type="ECO:0000256" key="10">
    <source>
        <dbReference type="ARBA" id="ARBA00025699"/>
    </source>
</evidence>
<comment type="subcellular location">
    <subcellularLocation>
        <location evidence="1 12">Cytoplasm</location>
    </subcellularLocation>
</comment>
<dbReference type="GO" id="GO:0005737">
    <property type="term" value="C:cytoplasm"/>
    <property type="evidence" value="ECO:0007669"/>
    <property type="project" value="UniProtKB-SubCell"/>
</dbReference>
<evidence type="ECO:0000256" key="8">
    <source>
        <dbReference type="ARBA" id="ARBA00022679"/>
    </source>
</evidence>
<evidence type="ECO:0000256" key="4">
    <source>
        <dbReference type="ARBA" id="ARBA00013673"/>
    </source>
</evidence>
<evidence type="ECO:0000313" key="15">
    <source>
        <dbReference type="EMBL" id="TQM61261.1"/>
    </source>
</evidence>
<dbReference type="Proteomes" id="UP000318331">
    <property type="component" value="Unassembled WGS sequence"/>
</dbReference>
<dbReference type="PIRSF" id="PIRSF015601">
    <property type="entry name" value="MTase_slr0722"/>
    <property type="match status" value="1"/>
</dbReference>
<proteinExistence type="inferred from homology"/>
<reference evidence="15 16" key="1">
    <citation type="submission" date="2019-06" db="EMBL/GenBank/DDBJ databases">
        <title>Sequencing the genomes of 1000 actinobacteria strains.</title>
        <authorList>
            <person name="Klenk H.-P."/>
        </authorList>
    </citation>
    <scope>NUCLEOTIDE SEQUENCE [LARGE SCALE GENOMIC DNA]</scope>
    <source>
        <strain evidence="15 16">DSM 18031</strain>
    </source>
</reference>
<feature type="domain" description="Ribosomal RNA small subunit methyltransferase E methyltransferase" evidence="13">
    <location>
        <begin position="82"/>
        <end position="243"/>
    </location>
</feature>
<dbReference type="GO" id="GO:0070475">
    <property type="term" value="P:rRNA base methylation"/>
    <property type="evidence" value="ECO:0007669"/>
    <property type="project" value="TreeGrafter"/>
</dbReference>
<protein>
    <recommendedName>
        <fullName evidence="4 12">Ribosomal RNA small subunit methyltransferase E</fullName>
        <ecNumber evidence="3 12">2.1.1.193</ecNumber>
    </recommendedName>
</protein>
<evidence type="ECO:0000256" key="2">
    <source>
        <dbReference type="ARBA" id="ARBA00005528"/>
    </source>
</evidence>
<dbReference type="InterPro" id="IPR015947">
    <property type="entry name" value="PUA-like_sf"/>
</dbReference>
<dbReference type="Gene3D" id="3.40.1280.10">
    <property type="match status" value="1"/>
</dbReference>
<organism evidence="15 16">
    <name type="scientific">Klugiella xanthotipulae</name>
    <dbReference type="NCBI Taxonomy" id="244735"/>
    <lineage>
        <taxon>Bacteria</taxon>
        <taxon>Bacillati</taxon>
        <taxon>Actinomycetota</taxon>
        <taxon>Actinomycetes</taxon>
        <taxon>Micrococcales</taxon>
        <taxon>Microbacteriaceae</taxon>
        <taxon>Klugiella</taxon>
    </lineage>
</organism>
<evidence type="ECO:0000313" key="16">
    <source>
        <dbReference type="Proteomes" id="UP000318331"/>
    </source>
</evidence>
<evidence type="ECO:0000256" key="3">
    <source>
        <dbReference type="ARBA" id="ARBA00012328"/>
    </source>
</evidence>
<keyword evidence="8 12" id="KW-0808">Transferase</keyword>
<name>A0A543HSE5_9MICO</name>
<dbReference type="InterPro" id="IPR006700">
    <property type="entry name" value="RsmE"/>
</dbReference>
<dbReference type="InterPro" id="IPR029026">
    <property type="entry name" value="tRNA_m1G_MTases_N"/>
</dbReference>
<dbReference type="Pfam" id="PF04452">
    <property type="entry name" value="Methyltrans_RNA"/>
    <property type="match status" value="1"/>
</dbReference>
<evidence type="ECO:0000256" key="6">
    <source>
        <dbReference type="ARBA" id="ARBA00022552"/>
    </source>
</evidence>
<dbReference type="RefSeq" id="WP_141918403.1">
    <property type="nucleotide sequence ID" value="NZ_BAAAYS010000004.1"/>
</dbReference>
<accession>A0A543HSE5</accession>
<sequence>MSNLYFDESLAGDDLAPGALVVLSGDEARHAVTVSRLRVGESILVGNGAGVRAECSVRTATPRSLELVVTAVETRPVVTPGVVLVQALAKGDRDERAVEAVTEMGIDAVIPWQAERSVSRWTSDKLLKGTARWSKVAREAAKQSLRFRLPVVRPLVDITGLVALAANNRVLVLDPEADQRLSRLGIEWLTPLVGGEIVIVVGPEGGLSPRELEMLASAGAVRVALGETVLRTSTAGPAALALVNAALNRW</sequence>
<evidence type="ECO:0000256" key="7">
    <source>
        <dbReference type="ARBA" id="ARBA00022603"/>
    </source>
</evidence>
<keyword evidence="7 12" id="KW-0489">Methyltransferase</keyword>
<comment type="function">
    <text evidence="10 12">Specifically methylates the N3 position of the uracil ring of uridine 1498 (m3U1498) in 16S rRNA. Acts on the fully assembled 30S ribosomal subunit.</text>
</comment>
<dbReference type="EC" id="2.1.1.193" evidence="3 12"/>
<keyword evidence="16" id="KW-1185">Reference proteome</keyword>
<dbReference type="PANTHER" id="PTHR30027:SF3">
    <property type="entry name" value="16S RRNA (URACIL(1498)-N(3))-METHYLTRANSFERASE"/>
    <property type="match status" value="1"/>
</dbReference>